<feature type="compositionally biased region" description="Basic and acidic residues" evidence="1">
    <location>
        <begin position="320"/>
        <end position="331"/>
    </location>
</feature>
<sequence>MCDNLDGRNGLNAPFCSPSTNTAVQVGRTLEITWDPRFFNRSSSSSRANVVFIQADFGSTASDSSFGGRDGFTSAPLDPLSGSFTWTILNSFLTSGGRETTSRGARLFLATQEELVQIVDPGSSLTTPSASVATRITGPRVVIRASPSRDNNNRMDMPNPLSIALPVGLGALVVLIIGVWFCFRRWRNHSIDNKNRNSTSRGKMQDLEMKQSTPKTVGGQNKPGFWKKLGPGRPSSGPGSGYGSKSTADQRTETAPPAFRFGFGSKKSKAKGQEEIEIVHSTHMNAGGGVRPARMGFVGGKLTNIGGGGPAGSTSSNNVFRDEVRRQEDRGGQSQNWRDSDYL</sequence>
<name>A0AAN6YES5_9PEZI</name>
<feature type="region of interest" description="Disordered" evidence="1">
    <location>
        <begin position="191"/>
        <end position="273"/>
    </location>
</feature>
<reference evidence="3" key="2">
    <citation type="submission" date="2023-05" db="EMBL/GenBank/DDBJ databases">
        <authorList>
            <consortium name="Lawrence Berkeley National Laboratory"/>
            <person name="Steindorff A."/>
            <person name="Hensen N."/>
            <person name="Bonometti L."/>
            <person name="Westerberg I."/>
            <person name="Brannstrom I.O."/>
            <person name="Guillou S."/>
            <person name="Cros-Aarteil S."/>
            <person name="Calhoun S."/>
            <person name="Haridas S."/>
            <person name="Kuo A."/>
            <person name="Mondo S."/>
            <person name="Pangilinan J."/>
            <person name="Riley R."/>
            <person name="Labutti K."/>
            <person name="Andreopoulos B."/>
            <person name="Lipzen A."/>
            <person name="Chen C."/>
            <person name="Yanf M."/>
            <person name="Daum C."/>
            <person name="Ng V."/>
            <person name="Clum A."/>
            <person name="Ohm R."/>
            <person name="Martin F."/>
            <person name="Silar P."/>
            <person name="Natvig D."/>
            <person name="Lalanne C."/>
            <person name="Gautier V."/>
            <person name="Ament-Velasquez S.L."/>
            <person name="Kruys A."/>
            <person name="Hutchinson M.I."/>
            <person name="Powell A.J."/>
            <person name="Barry K."/>
            <person name="Miller A.N."/>
            <person name="Grigoriev I.V."/>
            <person name="Debuchy R."/>
            <person name="Gladieux P."/>
            <person name="Thoren M.H."/>
            <person name="Johannesson H."/>
        </authorList>
    </citation>
    <scope>NUCLEOTIDE SEQUENCE</scope>
    <source>
        <strain evidence="3">PSN293</strain>
    </source>
</reference>
<dbReference type="Pfam" id="PF14610">
    <property type="entry name" value="Psg1"/>
    <property type="match status" value="1"/>
</dbReference>
<feature type="transmembrane region" description="Helical" evidence="2">
    <location>
        <begin position="163"/>
        <end position="183"/>
    </location>
</feature>
<keyword evidence="2" id="KW-0472">Membrane</keyword>
<keyword evidence="2" id="KW-1133">Transmembrane helix</keyword>
<dbReference type="Proteomes" id="UP001301769">
    <property type="component" value="Unassembled WGS sequence"/>
</dbReference>
<proteinExistence type="predicted"/>
<gene>
    <name evidence="3" type="ORF">QBC37DRAFT_448140</name>
</gene>
<evidence type="ECO:0000313" key="3">
    <source>
        <dbReference type="EMBL" id="KAK4217754.1"/>
    </source>
</evidence>
<evidence type="ECO:0000256" key="2">
    <source>
        <dbReference type="SAM" id="Phobius"/>
    </source>
</evidence>
<reference evidence="3" key="1">
    <citation type="journal article" date="2023" name="Mol. Phylogenet. Evol.">
        <title>Genome-scale phylogeny and comparative genomics of the fungal order Sordariales.</title>
        <authorList>
            <person name="Hensen N."/>
            <person name="Bonometti L."/>
            <person name="Westerberg I."/>
            <person name="Brannstrom I.O."/>
            <person name="Guillou S."/>
            <person name="Cros-Aarteil S."/>
            <person name="Calhoun S."/>
            <person name="Haridas S."/>
            <person name="Kuo A."/>
            <person name="Mondo S."/>
            <person name="Pangilinan J."/>
            <person name="Riley R."/>
            <person name="LaButti K."/>
            <person name="Andreopoulos B."/>
            <person name="Lipzen A."/>
            <person name="Chen C."/>
            <person name="Yan M."/>
            <person name="Daum C."/>
            <person name="Ng V."/>
            <person name="Clum A."/>
            <person name="Steindorff A."/>
            <person name="Ohm R.A."/>
            <person name="Martin F."/>
            <person name="Silar P."/>
            <person name="Natvig D.O."/>
            <person name="Lalanne C."/>
            <person name="Gautier V."/>
            <person name="Ament-Velasquez S.L."/>
            <person name="Kruys A."/>
            <person name="Hutchinson M.I."/>
            <person name="Powell A.J."/>
            <person name="Barry K."/>
            <person name="Miller A.N."/>
            <person name="Grigoriev I.V."/>
            <person name="Debuchy R."/>
            <person name="Gladieux P."/>
            <person name="Hiltunen Thoren M."/>
            <person name="Johannesson H."/>
        </authorList>
    </citation>
    <scope>NUCLEOTIDE SEQUENCE</scope>
    <source>
        <strain evidence="3">PSN293</strain>
    </source>
</reference>
<organism evidence="3 4">
    <name type="scientific">Rhypophila decipiens</name>
    <dbReference type="NCBI Taxonomy" id="261697"/>
    <lineage>
        <taxon>Eukaryota</taxon>
        <taxon>Fungi</taxon>
        <taxon>Dikarya</taxon>
        <taxon>Ascomycota</taxon>
        <taxon>Pezizomycotina</taxon>
        <taxon>Sordariomycetes</taxon>
        <taxon>Sordariomycetidae</taxon>
        <taxon>Sordariales</taxon>
        <taxon>Naviculisporaceae</taxon>
        <taxon>Rhypophila</taxon>
    </lineage>
</organism>
<accession>A0AAN6YES5</accession>
<comment type="caution">
    <text evidence="3">The sequence shown here is derived from an EMBL/GenBank/DDBJ whole genome shotgun (WGS) entry which is preliminary data.</text>
</comment>
<keyword evidence="4" id="KW-1185">Reference proteome</keyword>
<dbReference type="EMBL" id="MU858057">
    <property type="protein sequence ID" value="KAK4217754.1"/>
    <property type="molecule type" value="Genomic_DNA"/>
</dbReference>
<evidence type="ECO:0000313" key="4">
    <source>
        <dbReference type="Proteomes" id="UP001301769"/>
    </source>
</evidence>
<protein>
    <submittedName>
        <fullName evidence="3">Uncharacterized protein</fullName>
    </submittedName>
</protein>
<keyword evidence="2" id="KW-0812">Transmembrane</keyword>
<dbReference type="InterPro" id="IPR028000">
    <property type="entry name" value="Pma1"/>
</dbReference>
<feature type="compositionally biased region" description="Low complexity" evidence="1">
    <location>
        <begin position="227"/>
        <end position="237"/>
    </location>
</feature>
<feature type="region of interest" description="Disordered" evidence="1">
    <location>
        <begin position="304"/>
        <end position="343"/>
    </location>
</feature>
<feature type="compositionally biased region" description="Polar residues" evidence="1">
    <location>
        <begin position="210"/>
        <end position="219"/>
    </location>
</feature>
<dbReference type="AlphaFoldDB" id="A0AAN6YES5"/>
<evidence type="ECO:0000256" key="1">
    <source>
        <dbReference type="SAM" id="MobiDB-lite"/>
    </source>
</evidence>